<accession>A0A9D2WP62</accession>
<dbReference type="OrthoDB" id="9814375at2"/>
<comment type="caution">
    <text evidence="3">The sequence shown here is derived from an EMBL/GenBank/DDBJ whole genome shotgun (WGS) entry which is preliminary data.</text>
</comment>
<dbReference type="PROSITE" id="PS51257">
    <property type="entry name" value="PROKAR_LIPOPROTEIN"/>
    <property type="match status" value="1"/>
</dbReference>
<dbReference type="Pfam" id="PF09084">
    <property type="entry name" value="NMT1"/>
    <property type="match status" value="1"/>
</dbReference>
<sequence length="326" mass="35462">MRKSLIIMLSLLVILLATGCSSQGAKTNETPAPAPEKIIVQAPVGPPTAPLLSLAENSTLPDTSVELIIYKTVEEATARVVKGEADFTVLPVNVAAKLYNKNLPVKLANVSTWGILYLISVDSELKEWSDLAGKDLYVGAKGSSPDVLTRYLLSKNGVQADKVKLTYLDSPEIAQMMINGLVKYAVLPEPLVTQVILNNQQARVVRDFYSDWQTAEGSSTKLPQTGMIVRNDFAKAHPETVSDFQLAYARQLEATVADPVSAAPLVEKHLNMKAPVFIQSMSRTRLQFVHASSAQADVHTYLKALLDLSPDMVGGKLPDEKFFLAN</sequence>
<keyword evidence="1" id="KW-0732">Signal</keyword>
<reference evidence="3" key="1">
    <citation type="submission" date="2016-02" db="EMBL/GenBank/DDBJ databases">
        <title>Draft Genome Sequence of Sporotomaculum syntrophicum Strain FB, a Syntrophic Benzoate Degrader.</title>
        <authorList>
            <person name="Nobu M.K."/>
            <person name="Narihiro T."/>
            <person name="Qiu Y.-L."/>
            <person name="Ohashi A."/>
            <person name="Liu W.-T."/>
            <person name="Yuji S."/>
        </authorList>
    </citation>
    <scope>NUCLEOTIDE SEQUENCE</scope>
    <source>
        <strain evidence="3">FB</strain>
    </source>
</reference>
<dbReference type="InterPro" id="IPR027024">
    <property type="entry name" value="UCP027386_ABC_sbc_TM0202"/>
</dbReference>
<evidence type="ECO:0000256" key="1">
    <source>
        <dbReference type="SAM" id="SignalP"/>
    </source>
</evidence>
<name>A0A9D2WP62_9FIRM</name>
<feature type="domain" description="SsuA/THI5-like" evidence="2">
    <location>
        <begin position="65"/>
        <end position="262"/>
    </location>
</feature>
<evidence type="ECO:0000259" key="2">
    <source>
        <dbReference type="Pfam" id="PF09084"/>
    </source>
</evidence>
<dbReference type="Gene3D" id="3.40.190.10">
    <property type="entry name" value="Periplasmic binding protein-like II"/>
    <property type="match status" value="2"/>
</dbReference>
<dbReference type="Proteomes" id="UP000798488">
    <property type="component" value="Unassembled WGS sequence"/>
</dbReference>
<dbReference type="PANTHER" id="PTHR30024">
    <property type="entry name" value="ALIPHATIC SULFONATES-BINDING PROTEIN-RELATED"/>
    <property type="match status" value="1"/>
</dbReference>
<dbReference type="SUPFAM" id="SSF53850">
    <property type="entry name" value="Periplasmic binding protein-like II"/>
    <property type="match status" value="1"/>
</dbReference>
<feature type="chain" id="PRO_5039324181" evidence="1">
    <location>
        <begin position="26"/>
        <end position="326"/>
    </location>
</feature>
<organism evidence="3 4">
    <name type="scientific">Sporotomaculum syntrophicum</name>
    <dbReference type="NCBI Taxonomy" id="182264"/>
    <lineage>
        <taxon>Bacteria</taxon>
        <taxon>Bacillati</taxon>
        <taxon>Bacillota</taxon>
        <taxon>Clostridia</taxon>
        <taxon>Eubacteriales</taxon>
        <taxon>Desulfallaceae</taxon>
        <taxon>Sporotomaculum</taxon>
    </lineage>
</organism>
<dbReference type="PIRSF" id="PIRSF027386">
    <property type="entry name" value="UCP027386_ABC_sbc_TM0202"/>
    <property type="match status" value="1"/>
</dbReference>
<dbReference type="EMBL" id="LSRS01000004">
    <property type="protein sequence ID" value="KAF1084788.1"/>
    <property type="molecule type" value="Genomic_DNA"/>
</dbReference>
<proteinExistence type="predicted"/>
<keyword evidence="4" id="KW-1185">Reference proteome</keyword>
<dbReference type="RefSeq" id="WP_161822291.1">
    <property type="nucleotide sequence ID" value="NZ_LSRS01000004.1"/>
</dbReference>
<feature type="signal peptide" evidence="1">
    <location>
        <begin position="1"/>
        <end position="25"/>
    </location>
</feature>
<gene>
    <name evidence="3" type="ORF">SPSYN_01958</name>
</gene>
<dbReference type="InterPro" id="IPR015168">
    <property type="entry name" value="SsuA/THI5"/>
</dbReference>
<protein>
    <submittedName>
        <fullName evidence="3">NMT1/THI5 like protein</fullName>
    </submittedName>
</protein>
<dbReference type="AlphaFoldDB" id="A0A9D2WP62"/>
<evidence type="ECO:0000313" key="3">
    <source>
        <dbReference type="EMBL" id="KAF1084788.1"/>
    </source>
</evidence>
<evidence type="ECO:0000313" key="4">
    <source>
        <dbReference type="Proteomes" id="UP000798488"/>
    </source>
</evidence>
<dbReference type="PANTHER" id="PTHR30024:SF46">
    <property type="entry name" value="ABC TRANSPORTER, SUBSTRATE-BINDING LIPOPROTEIN"/>
    <property type="match status" value="1"/>
</dbReference>